<dbReference type="InterPro" id="IPR003661">
    <property type="entry name" value="HisK_dim/P_dom"/>
</dbReference>
<dbReference type="CDD" id="cd00082">
    <property type="entry name" value="HisKA"/>
    <property type="match status" value="1"/>
</dbReference>
<dbReference type="PANTHER" id="PTHR45339:SF1">
    <property type="entry name" value="HYBRID SIGNAL TRANSDUCTION HISTIDINE KINASE J"/>
    <property type="match status" value="1"/>
</dbReference>
<keyword evidence="6" id="KW-0418">Kinase</keyword>
<dbReference type="InterPro" id="IPR004358">
    <property type="entry name" value="Sig_transdc_His_kin-like_C"/>
</dbReference>
<dbReference type="Gene3D" id="3.30.565.10">
    <property type="entry name" value="Histidine kinase-like ATPase, C-terminal domain"/>
    <property type="match status" value="1"/>
</dbReference>
<dbReference type="CDD" id="cd17546">
    <property type="entry name" value="REC_hyHK_CKI1_RcsC-like"/>
    <property type="match status" value="1"/>
</dbReference>
<dbReference type="Proteomes" id="UP000315439">
    <property type="component" value="Unassembled WGS sequence"/>
</dbReference>
<dbReference type="SUPFAM" id="SSF47384">
    <property type="entry name" value="Homodimeric domain of signal transducing histidine kinase"/>
    <property type="match status" value="1"/>
</dbReference>
<dbReference type="GO" id="GO:0005524">
    <property type="term" value="F:ATP binding"/>
    <property type="evidence" value="ECO:0007669"/>
    <property type="project" value="UniProtKB-KW"/>
</dbReference>
<keyword evidence="7" id="KW-0067">ATP-binding</keyword>
<feature type="domain" description="Histidine kinase" evidence="12">
    <location>
        <begin position="176"/>
        <end position="397"/>
    </location>
</feature>
<feature type="modified residue" description="4-aspartylphosphate" evidence="11">
    <location>
        <position position="74"/>
    </location>
</feature>
<dbReference type="InterPro" id="IPR001789">
    <property type="entry name" value="Sig_transdc_resp-reg_receiver"/>
</dbReference>
<dbReference type="FunFam" id="1.10.287.130:FF:000002">
    <property type="entry name" value="Two-component osmosensing histidine kinase"/>
    <property type="match status" value="1"/>
</dbReference>
<keyword evidence="3 11" id="KW-0597">Phosphoprotein</keyword>
<accession>A0A545UAR2</accession>
<evidence type="ECO:0000256" key="2">
    <source>
        <dbReference type="ARBA" id="ARBA00012438"/>
    </source>
</evidence>
<reference evidence="14 15" key="1">
    <citation type="submission" date="2019-07" db="EMBL/GenBank/DDBJ databases">
        <title>Draft genome for Aliikangiella sp. M105.</title>
        <authorList>
            <person name="Wang G."/>
        </authorList>
    </citation>
    <scope>NUCLEOTIDE SEQUENCE [LARGE SCALE GENOMIC DNA]</scope>
    <source>
        <strain evidence="14 15">M105</strain>
    </source>
</reference>
<dbReference type="InterPro" id="IPR036097">
    <property type="entry name" value="HisK_dim/P_sf"/>
</dbReference>
<dbReference type="RefSeq" id="WP_142932479.1">
    <property type="nucleotide sequence ID" value="NZ_ML660166.1"/>
</dbReference>
<dbReference type="SMART" id="SM00448">
    <property type="entry name" value="REC"/>
    <property type="match status" value="2"/>
</dbReference>
<dbReference type="Pfam" id="PF02518">
    <property type="entry name" value="HATPase_c"/>
    <property type="match status" value="1"/>
</dbReference>
<evidence type="ECO:0000256" key="10">
    <source>
        <dbReference type="ARBA" id="ARBA00068150"/>
    </source>
</evidence>
<dbReference type="Gene3D" id="1.10.287.130">
    <property type="match status" value="1"/>
</dbReference>
<protein>
    <recommendedName>
        <fullName evidence="10">Sensory/regulatory protein RpfC</fullName>
        <ecNumber evidence="2">2.7.13.3</ecNumber>
    </recommendedName>
</protein>
<keyword evidence="4" id="KW-0808">Transferase</keyword>
<evidence type="ECO:0000256" key="5">
    <source>
        <dbReference type="ARBA" id="ARBA00022741"/>
    </source>
</evidence>
<proteinExistence type="predicted"/>
<dbReference type="InterPro" id="IPR005467">
    <property type="entry name" value="His_kinase_dom"/>
</dbReference>
<keyword evidence="8" id="KW-0902">Two-component regulatory system</keyword>
<dbReference type="PANTHER" id="PTHR45339">
    <property type="entry name" value="HYBRID SIGNAL TRANSDUCTION HISTIDINE KINASE J"/>
    <property type="match status" value="1"/>
</dbReference>
<name>A0A545UAR2_9GAMM</name>
<evidence type="ECO:0000256" key="8">
    <source>
        <dbReference type="ARBA" id="ARBA00023012"/>
    </source>
</evidence>
<dbReference type="EMBL" id="VIKS01000010">
    <property type="protein sequence ID" value="TQV86555.1"/>
    <property type="molecule type" value="Genomic_DNA"/>
</dbReference>
<comment type="catalytic activity">
    <reaction evidence="1">
        <text>ATP + protein L-histidine = ADP + protein N-phospho-L-histidine.</text>
        <dbReference type="EC" id="2.7.13.3"/>
    </reaction>
</comment>
<dbReference type="PROSITE" id="PS50110">
    <property type="entry name" value="RESPONSE_REGULATORY"/>
    <property type="match status" value="2"/>
</dbReference>
<organism evidence="14 15">
    <name type="scientific">Aliikangiella coralliicola</name>
    <dbReference type="NCBI Taxonomy" id="2592383"/>
    <lineage>
        <taxon>Bacteria</taxon>
        <taxon>Pseudomonadati</taxon>
        <taxon>Pseudomonadota</taxon>
        <taxon>Gammaproteobacteria</taxon>
        <taxon>Oceanospirillales</taxon>
        <taxon>Pleioneaceae</taxon>
        <taxon>Aliikangiella</taxon>
    </lineage>
</organism>
<evidence type="ECO:0000259" key="13">
    <source>
        <dbReference type="PROSITE" id="PS50110"/>
    </source>
</evidence>
<evidence type="ECO:0000259" key="12">
    <source>
        <dbReference type="PROSITE" id="PS50109"/>
    </source>
</evidence>
<evidence type="ECO:0000313" key="15">
    <source>
        <dbReference type="Proteomes" id="UP000315439"/>
    </source>
</evidence>
<dbReference type="OrthoDB" id="5555669at2"/>
<comment type="subunit">
    <text evidence="9">At low DSF concentrations, interacts with RpfF.</text>
</comment>
<keyword evidence="5" id="KW-0547">Nucleotide-binding</keyword>
<dbReference type="PRINTS" id="PR00344">
    <property type="entry name" value="BCTRLSENSOR"/>
</dbReference>
<dbReference type="InterPro" id="IPR036890">
    <property type="entry name" value="HATPase_C_sf"/>
</dbReference>
<dbReference type="InterPro" id="IPR011006">
    <property type="entry name" value="CheY-like_superfamily"/>
</dbReference>
<dbReference type="Pfam" id="PF00512">
    <property type="entry name" value="HisKA"/>
    <property type="match status" value="1"/>
</dbReference>
<evidence type="ECO:0000256" key="3">
    <source>
        <dbReference type="ARBA" id="ARBA00022553"/>
    </source>
</evidence>
<sequence length="538" mass="59802">MTEKSNLQLSDIGDQEIWKVLVVDDDIDVHTVTKMVLNKFTFEDQPIEILTAYSAREAEKILEDNNNIAVGFIDVVMESDDAGLKLVEYIRHVLGNIEMQIILRTGQPGMVPEEMTIREYGINDYLNKAELSVARLTTSLVTALRAYRYITIAKHNQQEKNIAEAATKAKSKFLAHMSHEIRTPVNAVVGLTDMLLRTELNSIQRDYADTIKSSGKLLVNILNDILDFSKIEAGKLPLENIVFDLAAIIREVSVLFKPQVAAAKLQLNISMENNVPQFIVGDPTRLQQILINLISNAIKFTKWGSINVRLLNKGIEGSRIAIEGVVEDTGIGISEENLPKLFKSYSQAEASTSRKYGGTGLGLEIVKNLCELMEGTITVTSELGVGTTFRFNIHFGICDDMSDQEKLKSGNVAITSRQLSILLVEDNPINRIVTLDILERLGHEVGIAENGLEAIGEFRQKSYDLVFMDCEMPILDGYEATRIIRSLDSGKDVPIIALTANMLDSDHEECVKCGMSDFVSKPLEAPGIDKILTKWIKN</sequence>
<dbReference type="EC" id="2.7.13.3" evidence="2"/>
<evidence type="ECO:0000256" key="7">
    <source>
        <dbReference type="ARBA" id="ARBA00022840"/>
    </source>
</evidence>
<evidence type="ECO:0000256" key="6">
    <source>
        <dbReference type="ARBA" id="ARBA00022777"/>
    </source>
</evidence>
<dbReference type="GO" id="GO:0000155">
    <property type="term" value="F:phosphorelay sensor kinase activity"/>
    <property type="evidence" value="ECO:0007669"/>
    <property type="project" value="InterPro"/>
</dbReference>
<dbReference type="PROSITE" id="PS50109">
    <property type="entry name" value="HIS_KIN"/>
    <property type="match status" value="1"/>
</dbReference>
<dbReference type="SUPFAM" id="SSF52172">
    <property type="entry name" value="CheY-like"/>
    <property type="match status" value="2"/>
</dbReference>
<feature type="modified residue" description="4-aspartylphosphate" evidence="11">
    <location>
        <position position="469"/>
    </location>
</feature>
<dbReference type="SMART" id="SM00388">
    <property type="entry name" value="HisKA"/>
    <property type="match status" value="1"/>
</dbReference>
<evidence type="ECO:0000313" key="14">
    <source>
        <dbReference type="EMBL" id="TQV86555.1"/>
    </source>
</evidence>
<evidence type="ECO:0000256" key="1">
    <source>
        <dbReference type="ARBA" id="ARBA00000085"/>
    </source>
</evidence>
<comment type="caution">
    <text evidence="14">The sequence shown here is derived from an EMBL/GenBank/DDBJ whole genome shotgun (WGS) entry which is preliminary data.</text>
</comment>
<keyword evidence="15" id="KW-1185">Reference proteome</keyword>
<evidence type="ECO:0000256" key="4">
    <source>
        <dbReference type="ARBA" id="ARBA00022679"/>
    </source>
</evidence>
<dbReference type="Pfam" id="PF00072">
    <property type="entry name" value="Response_reg"/>
    <property type="match status" value="2"/>
</dbReference>
<feature type="domain" description="Response regulatory" evidence="13">
    <location>
        <begin position="19"/>
        <end position="143"/>
    </location>
</feature>
<gene>
    <name evidence="14" type="ORF">FLL46_16755</name>
</gene>
<dbReference type="InterPro" id="IPR003594">
    <property type="entry name" value="HATPase_dom"/>
</dbReference>
<dbReference type="FunFam" id="3.30.565.10:FF:000010">
    <property type="entry name" value="Sensor histidine kinase RcsC"/>
    <property type="match status" value="1"/>
</dbReference>
<evidence type="ECO:0000256" key="11">
    <source>
        <dbReference type="PROSITE-ProRule" id="PRU00169"/>
    </source>
</evidence>
<dbReference type="AlphaFoldDB" id="A0A545UAR2"/>
<evidence type="ECO:0000256" key="9">
    <source>
        <dbReference type="ARBA" id="ARBA00064003"/>
    </source>
</evidence>
<dbReference type="SUPFAM" id="SSF55874">
    <property type="entry name" value="ATPase domain of HSP90 chaperone/DNA topoisomerase II/histidine kinase"/>
    <property type="match status" value="1"/>
</dbReference>
<feature type="domain" description="Response regulatory" evidence="13">
    <location>
        <begin position="420"/>
        <end position="536"/>
    </location>
</feature>
<dbReference type="CDD" id="cd16922">
    <property type="entry name" value="HATPase_EvgS-ArcB-TorS-like"/>
    <property type="match status" value="1"/>
</dbReference>
<dbReference type="Gene3D" id="3.40.50.2300">
    <property type="match status" value="2"/>
</dbReference>
<dbReference type="SMART" id="SM00387">
    <property type="entry name" value="HATPase_c"/>
    <property type="match status" value="1"/>
</dbReference>